<evidence type="ECO:0000256" key="4">
    <source>
        <dbReference type="ARBA" id="ARBA00022723"/>
    </source>
</evidence>
<reference evidence="13 14" key="1">
    <citation type="journal article" date="2014" name="Mol. Biol. Evol.">
        <title>Massive expansion of Ubiquitination-related gene families within the Chlamydiae.</title>
        <authorList>
            <person name="Domman D."/>
            <person name="Collingro A."/>
            <person name="Lagkouvardos I."/>
            <person name="Gehre L."/>
            <person name="Weinmaier T."/>
            <person name="Rattei T."/>
            <person name="Subtil A."/>
            <person name="Horn M."/>
        </authorList>
    </citation>
    <scope>NUCLEOTIDE SEQUENCE [LARGE SCALE GENOMIC DNA]</scope>
    <source>
        <strain evidence="13 14">EI2</strain>
    </source>
</reference>
<evidence type="ECO:0000256" key="10">
    <source>
        <dbReference type="RuleBase" id="RU366055"/>
    </source>
</evidence>
<dbReference type="PANTHER" id="PTHR13966">
    <property type="entry name" value="ENDONUCLEASE RELATED"/>
    <property type="match status" value="1"/>
</dbReference>
<dbReference type="InterPro" id="IPR044925">
    <property type="entry name" value="His-Me_finger_sf"/>
</dbReference>
<keyword evidence="6 10" id="KW-0378">Hydrolase</keyword>
<evidence type="ECO:0000256" key="9">
    <source>
        <dbReference type="PIRSR" id="PIRSR640255-2"/>
    </source>
</evidence>
<evidence type="ECO:0000256" key="6">
    <source>
        <dbReference type="ARBA" id="ARBA00022801"/>
    </source>
</evidence>
<feature type="active site" description="Proton acceptor" evidence="8">
    <location>
        <position position="117"/>
    </location>
</feature>
<dbReference type="GO" id="GO:0000014">
    <property type="term" value="F:single-stranded DNA endodeoxyribonuclease activity"/>
    <property type="evidence" value="ECO:0007669"/>
    <property type="project" value="TreeGrafter"/>
</dbReference>
<feature type="binding site" evidence="9">
    <location>
        <position position="148"/>
    </location>
    <ligand>
        <name>Mg(2+)</name>
        <dbReference type="ChEBI" id="CHEBI:18420"/>
        <note>catalytic</note>
    </ligand>
</feature>
<keyword evidence="7" id="KW-0460">Magnesium</keyword>
<dbReference type="InterPro" id="IPR020821">
    <property type="entry name" value="ENPP1-3/EXOG-like_nuc-like"/>
</dbReference>
<proteinExistence type="inferred from homology"/>
<feature type="domain" description="DNA/RNA non-specific endonuclease/pyrophosphatase/phosphodiesterase" evidence="12">
    <location>
        <begin position="54"/>
        <end position="255"/>
    </location>
</feature>
<dbReference type="PROSITE" id="PS01070">
    <property type="entry name" value="NUCLEASE_NON_SPEC"/>
    <property type="match status" value="1"/>
</dbReference>
<dbReference type="EC" id="3.1.30.-" evidence="10"/>
<accession>A0A0C1JKQ0</accession>
<dbReference type="SMART" id="SM00892">
    <property type="entry name" value="Endonuclease_NS"/>
    <property type="match status" value="1"/>
</dbReference>
<evidence type="ECO:0000256" key="5">
    <source>
        <dbReference type="ARBA" id="ARBA00022759"/>
    </source>
</evidence>
<dbReference type="SUPFAM" id="SSF54060">
    <property type="entry name" value="His-Me finger endonucleases"/>
    <property type="match status" value="1"/>
</dbReference>
<evidence type="ECO:0000313" key="14">
    <source>
        <dbReference type="Proteomes" id="UP000031465"/>
    </source>
</evidence>
<comment type="cofactor">
    <cofactor evidence="1 10">
        <name>Mg(2+)</name>
        <dbReference type="ChEBI" id="CHEBI:18420"/>
    </cofactor>
</comment>
<dbReference type="RefSeq" id="WP_052236462.1">
    <property type="nucleotide sequence ID" value="NZ_JSAN01000114.1"/>
</dbReference>
<comment type="caution">
    <text evidence="13">The sequence shown here is derived from an EMBL/GenBank/DDBJ whole genome shotgun (WGS) entry which is preliminary data.</text>
</comment>
<evidence type="ECO:0000256" key="3">
    <source>
        <dbReference type="ARBA" id="ARBA00022722"/>
    </source>
</evidence>
<evidence type="ECO:0000313" key="13">
    <source>
        <dbReference type="EMBL" id="KIC71136.1"/>
    </source>
</evidence>
<dbReference type="GO" id="GO:0004521">
    <property type="term" value="F:RNA endonuclease activity"/>
    <property type="evidence" value="ECO:0007669"/>
    <property type="project" value="TreeGrafter"/>
</dbReference>
<keyword evidence="5 10" id="KW-0255">Endonuclease</keyword>
<dbReference type="InterPro" id="IPR001604">
    <property type="entry name" value="Endo_G_ENPP1-like_dom"/>
</dbReference>
<name>A0A0C1JKQ0_9BACT</name>
<dbReference type="Pfam" id="PF01223">
    <property type="entry name" value="Endonuclease_NS"/>
    <property type="match status" value="1"/>
</dbReference>
<dbReference type="CDD" id="cd00091">
    <property type="entry name" value="NUC"/>
    <property type="match status" value="1"/>
</dbReference>
<dbReference type="Proteomes" id="UP000031465">
    <property type="component" value="Unassembled WGS sequence"/>
</dbReference>
<keyword evidence="3 10" id="KW-0540">Nuclease</keyword>
<keyword evidence="4 9" id="KW-0479">Metal-binding</keyword>
<dbReference type="PATRIC" id="fig|362787.3.peg.1665"/>
<evidence type="ECO:0000256" key="2">
    <source>
        <dbReference type="ARBA" id="ARBA00010052"/>
    </source>
</evidence>
<evidence type="ECO:0000256" key="1">
    <source>
        <dbReference type="ARBA" id="ARBA00001946"/>
    </source>
</evidence>
<evidence type="ECO:0000256" key="7">
    <source>
        <dbReference type="ARBA" id="ARBA00022842"/>
    </source>
</evidence>
<evidence type="ECO:0000256" key="8">
    <source>
        <dbReference type="PIRSR" id="PIRSR640255-1"/>
    </source>
</evidence>
<evidence type="ECO:0000259" key="12">
    <source>
        <dbReference type="SMART" id="SM00892"/>
    </source>
</evidence>
<sequence>MLGIAIGITSQRIPLLRTCTNQVLEPIEQPVLVVHDNQQNNFLPSYPNFSFVIHRSGYSLYYDARHRNPAWVYEHLTAGRLQGNVERFLAFKEDEKIPLHLRATLADYKGSGFDRGHMAPAANHRSTFEIIEDTFFLTNMCPQSPSFNRGYWSKLERYVRNLTKTYQNIYVVTGPLYLSQEGCDGKRYVTYQVIGPQEVAVPTHFFKVLTLKNGQGNQDIKAYILHNQPISSNVPLSQFESTLEKVEKCAGLIFP</sequence>
<dbReference type="InterPro" id="IPR018524">
    <property type="entry name" value="DNA/RNA_endonuclease_AS"/>
</dbReference>
<organism evidence="13 14">
    <name type="scientific">Candidatus Protochlamydia amoebophila</name>
    <dbReference type="NCBI Taxonomy" id="362787"/>
    <lineage>
        <taxon>Bacteria</taxon>
        <taxon>Pseudomonadati</taxon>
        <taxon>Chlamydiota</taxon>
        <taxon>Chlamydiia</taxon>
        <taxon>Parachlamydiales</taxon>
        <taxon>Parachlamydiaceae</taxon>
        <taxon>Candidatus Protochlamydia</taxon>
    </lineage>
</organism>
<protein>
    <recommendedName>
        <fullName evidence="10">Endonuclease</fullName>
        <ecNumber evidence="10">3.1.30.-</ecNumber>
    </recommendedName>
</protein>
<comment type="similarity">
    <text evidence="2 10">Belongs to the DNA/RNA non-specific endonuclease family.</text>
</comment>
<dbReference type="GO" id="GO:0046872">
    <property type="term" value="F:metal ion binding"/>
    <property type="evidence" value="ECO:0007669"/>
    <property type="project" value="UniProtKB-KW"/>
</dbReference>
<feature type="domain" description="ENPP1-3/EXOG-like endonuclease/phosphodiesterase" evidence="11">
    <location>
        <begin position="55"/>
        <end position="255"/>
    </location>
</feature>
<dbReference type="EMBL" id="JSAN01000114">
    <property type="protein sequence ID" value="KIC71136.1"/>
    <property type="molecule type" value="Genomic_DNA"/>
</dbReference>
<dbReference type="InterPro" id="IPR044929">
    <property type="entry name" value="DNA/RNA_non-sp_Endonuclease_sf"/>
</dbReference>
<dbReference type="AlphaFoldDB" id="A0A0C1JKQ0"/>
<evidence type="ECO:0000259" key="11">
    <source>
        <dbReference type="SMART" id="SM00477"/>
    </source>
</evidence>
<dbReference type="GO" id="GO:0003676">
    <property type="term" value="F:nucleic acid binding"/>
    <property type="evidence" value="ECO:0007669"/>
    <property type="project" value="InterPro"/>
</dbReference>
<dbReference type="SMART" id="SM00477">
    <property type="entry name" value="NUC"/>
    <property type="match status" value="1"/>
</dbReference>
<gene>
    <name evidence="13" type="primary">endOg</name>
    <name evidence="13" type="ORF">DB44_EQ00020</name>
</gene>
<dbReference type="PANTHER" id="PTHR13966:SF5">
    <property type="entry name" value="ENDONUCLEASE G, MITOCHONDRIAL"/>
    <property type="match status" value="1"/>
</dbReference>
<dbReference type="InterPro" id="IPR040255">
    <property type="entry name" value="Non-specific_endonuclease"/>
</dbReference>
<dbReference type="Gene3D" id="3.40.570.10">
    <property type="entry name" value="Extracellular Endonuclease, subunit A"/>
    <property type="match status" value="1"/>
</dbReference>